<dbReference type="RefSeq" id="WP_114277784.1">
    <property type="nucleotide sequence ID" value="NZ_QPJY01000001.1"/>
</dbReference>
<dbReference type="SUPFAM" id="SSF54913">
    <property type="entry name" value="GlnB-like"/>
    <property type="match status" value="1"/>
</dbReference>
<reference evidence="1 2" key="1">
    <citation type="submission" date="2018-07" db="EMBL/GenBank/DDBJ databases">
        <title>Genomic Encyclopedia of Type Strains, Phase IV (KMG-IV): sequencing the most valuable type-strain genomes for metagenomic binning, comparative biology and taxonomic classification.</title>
        <authorList>
            <person name="Goeker M."/>
        </authorList>
    </citation>
    <scope>NUCLEOTIDE SEQUENCE [LARGE SCALE GENOMIC DNA]</scope>
    <source>
        <strain evidence="1 2">DSM 26407</strain>
    </source>
</reference>
<keyword evidence="2" id="KW-1185">Reference proteome</keyword>
<evidence type="ECO:0000313" key="1">
    <source>
        <dbReference type="EMBL" id="RCX32884.1"/>
    </source>
</evidence>
<proteinExistence type="predicted"/>
<dbReference type="InterPro" id="IPR011322">
    <property type="entry name" value="N-reg_PII-like_a/b"/>
</dbReference>
<sequence length="76" mass="8416">MGLLTVATFDLMTDAHIALGRLRAEGIEAWLADEHLVQTDWLYSIAVGGIKLQVRPEDAARARVVLDTDYSAEMED</sequence>
<evidence type="ECO:0000313" key="2">
    <source>
        <dbReference type="Proteomes" id="UP000252707"/>
    </source>
</evidence>
<dbReference type="Proteomes" id="UP000252707">
    <property type="component" value="Unassembled WGS sequence"/>
</dbReference>
<dbReference type="AlphaFoldDB" id="A0A369CM01"/>
<evidence type="ECO:0008006" key="3">
    <source>
        <dbReference type="Google" id="ProtNLM"/>
    </source>
</evidence>
<gene>
    <name evidence="1" type="ORF">DFQ59_101182</name>
</gene>
<organism evidence="1 2">
    <name type="scientific">Thioalbus denitrificans</name>
    <dbReference type="NCBI Taxonomy" id="547122"/>
    <lineage>
        <taxon>Bacteria</taxon>
        <taxon>Pseudomonadati</taxon>
        <taxon>Pseudomonadota</taxon>
        <taxon>Gammaproteobacteria</taxon>
        <taxon>Chromatiales</taxon>
        <taxon>Ectothiorhodospiraceae</taxon>
        <taxon>Thioalbus</taxon>
    </lineage>
</organism>
<dbReference type="OrthoDB" id="8480302at2"/>
<dbReference type="EMBL" id="QPJY01000001">
    <property type="protein sequence ID" value="RCX32884.1"/>
    <property type="molecule type" value="Genomic_DNA"/>
</dbReference>
<protein>
    <recommendedName>
        <fullName evidence="3">Signal transducing protein</fullName>
    </recommendedName>
</protein>
<dbReference type="Gene3D" id="3.30.70.790">
    <property type="entry name" value="UreE, C-terminal domain"/>
    <property type="match status" value="1"/>
</dbReference>
<comment type="caution">
    <text evidence="1">The sequence shown here is derived from an EMBL/GenBank/DDBJ whole genome shotgun (WGS) entry which is preliminary data.</text>
</comment>
<accession>A0A369CM01</accession>
<name>A0A369CM01_9GAMM</name>